<reference evidence="8" key="1">
    <citation type="submission" date="2016-10" db="EMBL/GenBank/DDBJ databases">
        <authorList>
            <person name="Varghese N."/>
            <person name="Submissions S."/>
        </authorList>
    </citation>
    <scope>NUCLEOTIDE SEQUENCE [LARGE SCALE GENOMIC DNA]</scope>
    <source>
        <strain evidence="8">DSM 44796</strain>
    </source>
</reference>
<dbReference type="SUPFAM" id="SSF48056">
    <property type="entry name" value="Di-copper centre-containing domain"/>
    <property type="match status" value="1"/>
</dbReference>
<dbReference type="Gene3D" id="3.40.50.410">
    <property type="entry name" value="von Willebrand factor, type A domain"/>
    <property type="match status" value="1"/>
</dbReference>
<dbReference type="PANTHER" id="PTHR11474">
    <property type="entry name" value="TYROSINASE FAMILY MEMBER"/>
    <property type="match status" value="1"/>
</dbReference>
<dbReference type="PRINTS" id="PR00092">
    <property type="entry name" value="TYROSINASE"/>
</dbReference>
<dbReference type="InterPro" id="IPR002035">
    <property type="entry name" value="VWF_A"/>
</dbReference>
<dbReference type="InterPro" id="IPR002227">
    <property type="entry name" value="Tyrosinase_Cu-bd"/>
</dbReference>
<evidence type="ECO:0000256" key="3">
    <source>
        <dbReference type="ARBA" id="ARBA00022723"/>
    </source>
</evidence>
<dbReference type="Pfam" id="PF13519">
    <property type="entry name" value="VWA_2"/>
    <property type="match status" value="1"/>
</dbReference>
<dbReference type="GO" id="GO:0046872">
    <property type="term" value="F:metal ion binding"/>
    <property type="evidence" value="ECO:0007669"/>
    <property type="project" value="UniProtKB-KW"/>
</dbReference>
<dbReference type="GO" id="GO:0016491">
    <property type="term" value="F:oxidoreductase activity"/>
    <property type="evidence" value="ECO:0007669"/>
    <property type="project" value="InterPro"/>
</dbReference>
<dbReference type="InterPro" id="IPR008922">
    <property type="entry name" value="Di-copper_centre_dom_sf"/>
</dbReference>
<keyword evidence="3" id="KW-0479">Metal-binding</keyword>
<evidence type="ECO:0000256" key="1">
    <source>
        <dbReference type="ARBA" id="ARBA00001973"/>
    </source>
</evidence>
<evidence type="ECO:0000259" key="6">
    <source>
        <dbReference type="PROSITE" id="PS50234"/>
    </source>
</evidence>
<dbReference type="Gene3D" id="1.10.1280.10">
    <property type="entry name" value="Di-copper center containing domain from catechol oxidase"/>
    <property type="match status" value="1"/>
</dbReference>
<dbReference type="InterPro" id="IPR036465">
    <property type="entry name" value="vWFA_dom_sf"/>
</dbReference>
<dbReference type="Pfam" id="PF00264">
    <property type="entry name" value="Tyrosinase"/>
    <property type="match status" value="1"/>
</dbReference>
<evidence type="ECO:0000256" key="4">
    <source>
        <dbReference type="ARBA" id="ARBA00023008"/>
    </source>
</evidence>
<comment type="similarity">
    <text evidence="2">Belongs to the tyrosinase family.</text>
</comment>
<sequence length="912" mass="95912">MVYLRAPPALRELSARRGPTMAGPVRRNIAHLTTAERQAFIDALLQADLHAFPGGVSYWDKQDEIHQSTHNHGGNSFLPWHRELCNRFEALLQQSNPDVALHYWDWTQDPRAASDGQGGTVDLSSSTLYGTMNGMVDGPLAALHNGGVLAGSREQTGNPADPPQSVERDAGLGAPGIDSDAAIIGSADGLPQAEQWEAFRNELEGWHGSAHGYVGGDIGGQHQAFEDPFVFLLHSNVDRLFAMWQAQPGQDWRLDPDQVYGDQSNTTGPGSILDPMQPWNGTVQFGAPLDPWVGASPAVESKNCRHPSVVRPPCYDTLPLTVEQLSPVAGDPIRFLDVIEHLPTARALRLRVRGCTEVTATASVTAPFTVLSASVTSPHPNGFEATDLLVWVLYTPGAEGSSDSGTLTVTIDETGDVFVVPVTATVVGNPTVATSLVLDRSGSMSLSSGLLGKTRMDVLHDSAPLFVTLLDDNDAIGVVRFDTDAAEAAPVADAGPMIGGAGRLAASTAITGTLTDPSGLTAIGDGLESAAAQLAPITMDYDHTATVVFTDGHETADKTIAAAASSVHSRVFAIGLGTADQLNPGALADIANGTGGYLLLTGNPGADDQLLLQKYFAQVLAGATNAAIVVDPDGFVPVGGKVVVPFLLTAADIRADVLVLGETARALRVELIAPDGSTASPVEVVGEAYRVLRVAGQAGEWQAVLSVEGRELDGWITELRERLADRKRGGQLFERIVTGIKAHGVPFTLSVQARSALRLGVALSQGSRLPGTPALLTATLTDSGIPLSSAAVSAVVTGPSGGQVVMPLSGPGMFAVSIPTAEPGVYRVLVRARGADLRGTAFTREELRTFAVWSRGDQAPPLVIDPRPRPGRDLDGCAFLLCLLENDGVRRLLERNKIDPDRVAACVKSACR</sequence>
<dbReference type="InterPro" id="IPR017868">
    <property type="entry name" value="Filamin/ABP280_repeat-like"/>
</dbReference>
<dbReference type="PROSITE" id="PS50194">
    <property type="entry name" value="FILAMIN_REPEAT"/>
    <property type="match status" value="1"/>
</dbReference>
<dbReference type="Proteomes" id="UP000199682">
    <property type="component" value="Unassembled WGS sequence"/>
</dbReference>
<dbReference type="PANTHER" id="PTHR11474:SF126">
    <property type="entry name" value="TYROSINASE-LIKE PROTEIN TYR-1-RELATED"/>
    <property type="match status" value="1"/>
</dbReference>
<dbReference type="SUPFAM" id="SSF53300">
    <property type="entry name" value="vWA-like"/>
    <property type="match status" value="1"/>
</dbReference>
<dbReference type="SMART" id="SM00327">
    <property type="entry name" value="VWA"/>
    <property type="match status" value="1"/>
</dbReference>
<evidence type="ECO:0000313" key="8">
    <source>
        <dbReference type="Proteomes" id="UP000199682"/>
    </source>
</evidence>
<feature type="region of interest" description="Disordered" evidence="5">
    <location>
        <begin position="149"/>
        <end position="183"/>
    </location>
</feature>
<accession>A0A1G9R0Y5</accession>
<feature type="domain" description="VWFA" evidence="6">
    <location>
        <begin position="433"/>
        <end position="619"/>
    </location>
</feature>
<name>A0A1G9R0Y5_9PSEU</name>
<dbReference type="InterPro" id="IPR050316">
    <property type="entry name" value="Tyrosinase/Hemocyanin"/>
</dbReference>
<proteinExistence type="inferred from homology"/>
<comment type="cofactor">
    <cofactor evidence="1">
        <name>Cu(2+)</name>
        <dbReference type="ChEBI" id="CHEBI:29036"/>
    </cofactor>
</comment>
<dbReference type="AlphaFoldDB" id="A0A1G9R0Y5"/>
<dbReference type="PROSITE" id="PS50234">
    <property type="entry name" value="VWFA"/>
    <property type="match status" value="1"/>
</dbReference>
<evidence type="ECO:0000256" key="5">
    <source>
        <dbReference type="SAM" id="MobiDB-lite"/>
    </source>
</evidence>
<organism evidence="7 8">
    <name type="scientific">Lentzea albidocapillata subsp. violacea</name>
    <dbReference type="NCBI Taxonomy" id="128104"/>
    <lineage>
        <taxon>Bacteria</taxon>
        <taxon>Bacillati</taxon>
        <taxon>Actinomycetota</taxon>
        <taxon>Actinomycetes</taxon>
        <taxon>Pseudonocardiales</taxon>
        <taxon>Pseudonocardiaceae</taxon>
        <taxon>Lentzea</taxon>
    </lineage>
</organism>
<dbReference type="EMBL" id="FNET01000017">
    <property type="protein sequence ID" value="SDM16962.1"/>
    <property type="molecule type" value="Genomic_DNA"/>
</dbReference>
<evidence type="ECO:0000313" key="7">
    <source>
        <dbReference type="EMBL" id="SDM16962.1"/>
    </source>
</evidence>
<dbReference type="CDD" id="cd00198">
    <property type="entry name" value="vWFA"/>
    <property type="match status" value="1"/>
</dbReference>
<gene>
    <name evidence="7" type="ORF">SAMN04488074_117134</name>
</gene>
<evidence type="ECO:0000256" key="2">
    <source>
        <dbReference type="ARBA" id="ARBA00009928"/>
    </source>
</evidence>
<keyword evidence="4" id="KW-0186">Copper</keyword>
<protein>
    <submittedName>
        <fullName evidence="7">von Willebrand factor type A domain-containing protein</fullName>
    </submittedName>
</protein>